<organism evidence="1 3">
    <name type="scientific">Ferroacidibacillus organovorans</name>
    <dbReference type="NCBI Taxonomy" id="1765683"/>
    <lineage>
        <taxon>Bacteria</taxon>
        <taxon>Bacillati</taxon>
        <taxon>Bacillota</taxon>
        <taxon>Bacilli</taxon>
        <taxon>Bacillales</taxon>
        <taxon>Alicyclobacillaceae</taxon>
        <taxon>Ferroacidibacillus</taxon>
    </lineage>
</organism>
<accession>A0A117SXQ1</accession>
<dbReference type="Proteomes" id="UP000053557">
    <property type="component" value="Unassembled WGS sequence"/>
</dbReference>
<evidence type="ECO:0000313" key="1">
    <source>
        <dbReference type="EMBL" id="KUO95644.1"/>
    </source>
</evidence>
<dbReference type="RefSeq" id="WP_067713663.1">
    <property type="nucleotide sequence ID" value="NZ_LPVJ01000016.1"/>
</dbReference>
<name>A0A117SXQ1_9BACL</name>
<sequence length="290" mass="33443">MTITIDFYRVDEPSSASLDFVFQQISSTPVEERTRKVWKEYGNVNEIELRDGIWFGTITKIRMNAIPQKARLDGSVEDFSLAEDEGVGERSSFLYDPSQNSKTLVMQYNHYGIKSGALREYLSNFIQRAEFELPPYLTTDALQRMTRQNIIRTLQVSFAAPSNVQIFDNSDEATSAMIKFLRELDGGKANIEIKAERARGETLLPRGIRRLIESMLANREYVSALRVTGREQDESPLLPIDLLHDRMIETNPFNPTRRNRLFPKQMYIFLEDAYNKRRAEIQAQNVAGRD</sequence>
<gene>
    <name evidence="2" type="ORF">ATW55_14670</name>
    <name evidence="1" type="ORF">ATW55_15310</name>
</gene>
<dbReference type="EMBL" id="LPVJ01000016">
    <property type="protein sequence ID" value="KUO96496.1"/>
    <property type="molecule type" value="Genomic_DNA"/>
</dbReference>
<reference evidence="1 3" key="1">
    <citation type="submission" date="2015-12" db="EMBL/GenBank/DDBJ databases">
        <title>Draft genome sequence of Acidibacillus ferrooxidans ITV001, isolated from a chalcopyrite acid mine drainage site in Brazil.</title>
        <authorList>
            <person name="Dall'Agnol H."/>
            <person name="Nancucheo I."/>
            <person name="Johnson B."/>
            <person name="Oliveira R."/>
            <person name="Leite L."/>
            <person name="Pylro V."/>
            <person name="Nunes G.L."/>
            <person name="Tzotzos G."/>
            <person name="Fernandes G.R."/>
            <person name="Dutra J."/>
            <person name="Orellana S.C."/>
            <person name="Oliveira G."/>
        </authorList>
    </citation>
    <scope>NUCLEOTIDE SEQUENCE [LARGE SCALE GENOMIC DNA]</scope>
    <source>
        <strain evidence="1">ITV001</strain>
        <strain evidence="3">ITV01</strain>
    </source>
</reference>
<protein>
    <submittedName>
        <fullName evidence="1">Uncharacterized protein</fullName>
    </submittedName>
</protein>
<evidence type="ECO:0000313" key="3">
    <source>
        <dbReference type="Proteomes" id="UP000053557"/>
    </source>
</evidence>
<proteinExistence type="predicted"/>
<comment type="caution">
    <text evidence="1">The sequence shown here is derived from an EMBL/GenBank/DDBJ whole genome shotgun (WGS) entry which is preliminary data.</text>
</comment>
<dbReference type="InterPro" id="IPR046618">
    <property type="entry name" value="DUF6731"/>
</dbReference>
<dbReference type="AlphaFoldDB" id="A0A117SXQ1"/>
<dbReference type="Pfam" id="PF20505">
    <property type="entry name" value="DUF6731"/>
    <property type="match status" value="1"/>
</dbReference>
<dbReference type="OrthoDB" id="2087884at2"/>
<keyword evidence="3" id="KW-1185">Reference proteome</keyword>
<evidence type="ECO:0000313" key="2">
    <source>
        <dbReference type="EMBL" id="KUO96496.1"/>
    </source>
</evidence>
<dbReference type="EMBL" id="LPVJ01000045">
    <property type="protein sequence ID" value="KUO95644.1"/>
    <property type="molecule type" value="Genomic_DNA"/>
</dbReference>